<sequence>MEETKKLCGAIPSLVIQIEASLDQINTIRSLVQALPDPSNEIASISQGISDLKIAASNQESRYDDSDRKEMLSWLSPLSLEARQQQLFEVHQRGTGEWLLHHETFQKWKSTRGSSLWCSGIPGAGKTIMASFVVNTLRLDAEAAPVAFVYADYKDHLQQSSVNLLSAITRQLAMQNPAIMEAAFSQYRKRLADNYSASSLTFAEYFGLLQHVSAKIDRIFVIVDAVDEIPETVENRDTNVRYELLHTLTQLDCVSLLCTSRPHVDASLYIPTFSTLTIEAKDEDVRNFLEETLSTSRRLKSIFSHDTSLKEEVVAKIIQKASGMFLMARLQAEEVKTALSVRQVRMLLGKLSGRLADVYKKTMDRISDQPGVEGKLGLRALSWVAYVKRPLTVSEFVHALSLETDDDTLDETSLIDIPIILGTCGGLL</sequence>
<dbReference type="PANTHER" id="PTHR10039:SF15">
    <property type="entry name" value="NACHT DOMAIN-CONTAINING PROTEIN"/>
    <property type="match status" value="1"/>
</dbReference>
<dbReference type="EMBL" id="MU005645">
    <property type="protein sequence ID" value="KAF2675921.1"/>
    <property type="molecule type" value="Genomic_DNA"/>
</dbReference>
<keyword evidence="1" id="KW-0677">Repeat</keyword>
<gene>
    <name evidence="3" type="ORF">K458DRAFT_323448</name>
</gene>
<accession>A0A6G1ID74</accession>
<evidence type="ECO:0000256" key="1">
    <source>
        <dbReference type="ARBA" id="ARBA00022737"/>
    </source>
</evidence>
<dbReference type="Gene3D" id="3.40.50.300">
    <property type="entry name" value="P-loop containing nucleotide triphosphate hydrolases"/>
    <property type="match status" value="1"/>
</dbReference>
<proteinExistence type="predicted"/>
<evidence type="ECO:0000259" key="2">
    <source>
        <dbReference type="Pfam" id="PF24883"/>
    </source>
</evidence>
<reference evidence="3" key="1">
    <citation type="journal article" date="2020" name="Stud. Mycol.">
        <title>101 Dothideomycetes genomes: a test case for predicting lifestyles and emergence of pathogens.</title>
        <authorList>
            <person name="Haridas S."/>
            <person name="Albert R."/>
            <person name="Binder M."/>
            <person name="Bloem J."/>
            <person name="Labutti K."/>
            <person name="Salamov A."/>
            <person name="Andreopoulos B."/>
            <person name="Baker S."/>
            <person name="Barry K."/>
            <person name="Bills G."/>
            <person name="Bluhm B."/>
            <person name="Cannon C."/>
            <person name="Castanera R."/>
            <person name="Culley D."/>
            <person name="Daum C."/>
            <person name="Ezra D."/>
            <person name="Gonzalez J."/>
            <person name="Henrissat B."/>
            <person name="Kuo A."/>
            <person name="Liang C."/>
            <person name="Lipzen A."/>
            <person name="Lutzoni F."/>
            <person name="Magnuson J."/>
            <person name="Mondo S."/>
            <person name="Nolan M."/>
            <person name="Ohm R."/>
            <person name="Pangilinan J."/>
            <person name="Park H.-J."/>
            <person name="Ramirez L."/>
            <person name="Alfaro M."/>
            <person name="Sun H."/>
            <person name="Tritt A."/>
            <person name="Yoshinaga Y."/>
            <person name="Zwiers L.-H."/>
            <person name="Turgeon B."/>
            <person name="Goodwin S."/>
            <person name="Spatafora J."/>
            <person name="Crous P."/>
            <person name="Grigoriev I."/>
        </authorList>
    </citation>
    <scope>NUCLEOTIDE SEQUENCE</scope>
    <source>
        <strain evidence="3">CBS 122367</strain>
    </source>
</reference>
<feature type="domain" description="Nephrocystin 3-like N-terminal" evidence="2">
    <location>
        <begin position="94"/>
        <end position="261"/>
    </location>
</feature>
<dbReference type="AlphaFoldDB" id="A0A6G1ID74"/>
<dbReference type="OrthoDB" id="3792703at2759"/>
<feature type="non-terminal residue" evidence="3">
    <location>
        <position position="428"/>
    </location>
</feature>
<name>A0A6G1ID74_9PLEO</name>
<dbReference type="PANTHER" id="PTHR10039">
    <property type="entry name" value="AMELOGENIN"/>
    <property type="match status" value="1"/>
</dbReference>
<dbReference type="InterPro" id="IPR027417">
    <property type="entry name" value="P-loop_NTPase"/>
</dbReference>
<dbReference type="InterPro" id="IPR056884">
    <property type="entry name" value="NPHP3-like_N"/>
</dbReference>
<dbReference type="Pfam" id="PF24883">
    <property type="entry name" value="NPHP3_N"/>
    <property type="match status" value="1"/>
</dbReference>
<keyword evidence="4" id="KW-1185">Reference proteome</keyword>
<organism evidence="3 4">
    <name type="scientific">Lentithecium fluviatile CBS 122367</name>
    <dbReference type="NCBI Taxonomy" id="1168545"/>
    <lineage>
        <taxon>Eukaryota</taxon>
        <taxon>Fungi</taxon>
        <taxon>Dikarya</taxon>
        <taxon>Ascomycota</taxon>
        <taxon>Pezizomycotina</taxon>
        <taxon>Dothideomycetes</taxon>
        <taxon>Pleosporomycetidae</taxon>
        <taxon>Pleosporales</taxon>
        <taxon>Massarineae</taxon>
        <taxon>Lentitheciaceae</taxon>
        <taxon>Lentithecium</taxon>
    </lineage>
</organism>
<evidence type="ECO:0000313" key="3">
    <source>
        <dbReference type="EMBL" id="KAF2675921.1"/>
    </source>
</evidence>
<evidence type="ECO:0000313" key="4">
    <source>
        <dbReference type="Proteomes" id="UP000799291"/>
    </source>
</evidence>
<protein>
    <recommendedName>
        <fullName evidence="2">Nephrocystin 3-like N-terminal domain-containing protein</fullName>
    </recommendedName>
</protein>
<dbReference type="Proteomes" id="UP000799291">
    <property type="component" value="Unassembled WGS sequence"/>
</dbReference>
<dbReference type="SUPFAM" id="SSF52540">
    <property type="entry name" value="P-loop containing nucleoside triphosphate hydrolases"/>
    <property type="match status" value="1"/>
</dbReference>